<keyword evidence="2" id="KW-0812">Transmembrane</keyword>
<keyword evidence="2" id="KW-1133">Transmembrane helix</keyword>
<dbReference type="Proteomes" id="UP000515743">
    <property type="component" value="Chromosome"/>
</dbReference>
<dbReference type="RefSeq" id="WP_185175892.1">
    <property type="nucleotide sequence ID" value="NZ_CP059404.1"/>
</dbReference>
<reference evidence="3 4" key="1">
    <citation type="submission" date="2020-07" db="EMBL/GenBank/DDBJ databases">
        <title>Complete genome and description of Corynebacterium incognita strain Marseille-Q3630 sp. nov.</title>
        <authorList>
            <person name="Boxberger M."/>
        </authorList>
    </citation>
    <scope>NUCLEOTIDE SEQUENCE [LARGE SCALE GENOMIC DNA]</scope>
    <source>
        <strain evidence="3 4">Marseille-Q3630</strain>
    </source>
</reference>
<protein>
    <submittedName>
        <fullName evidence="3">Uncharacterized protein</fullName>
    </submittedName>
</protein>
<keyword evidence="2" id="KW-0472">Membrane</keyword>
<proteinExistence type="predicted"/>
<gene>
    <name evidence="3" type="ORF">H0194_00070</name>
</gene>
<organism evidence="3 4">
    <name type="scientific">Corynebacterium incognita</name>
    <dbReference type="NCBI Taxonomy" id="2754725"/>
    <lineage>
        <taxon>Bacteria</taxon>
        <taxon>Bacillati</taxon>
        <taxon>Actinomycetota</taxon>
        <taxon>Actinomycetes</taxon>
        <taxon>Mycobacteriales</taxon>
        <taxon>Corynebacteriaceae</taxon>
        <taxon>Corynebacterium</taxon>
    </lineage>
</organism>
<feature type="region of interest" description="Disordered" evidence="1">
    <location>
        <begin position="121"/>
        <end position="225"/>
    </location>
</feature>
<evidence type="ECO:0000313" key="4">
    <source>
        <dbReference type="Proteomes" id="UP000515743"/>
    </source>
</evidence>
<feature type="transmembrane region" description="Helical" evidence="2">
    <location>
        <begin position="365"/>
        <end position="386"/>
    </location>
</feature>
<accession>A0A7G7CPK2</accession>
<dbReference type="EMBL" id="CP059404">
    <property type="protein sequence ID" value="QNE89518.1"/>
    <property type="molecule type" value="Genomic_DNA"/>
</dbReference>
<dbReference type="KEGG" id="cik:H0194_00070"/>
<evidence type="ECO:0000313" key="3">
    <source>
        <dbReference type="EMBL" id="QNE89518.1"/>
    </source>
</evidence>
<keyword evidence="4" id="KW-1185">Reference proteome</keyword>
<evidence type="ECO:0000256" key="2">
    <source>
        <dbReference type="SAM" id="Phobius"/>
    </source>
</evidence>
<name>A0A7G7CPK2_9CORY</name>
<sequence length="394" mass="39109">MKMSRIISGTSIAALAAGLLVVTAPGMLPGEVMPVASAQIPEGMSESDISALLGGPIAVPAGQTTVVDLGVPVSANYSGGGWSVSSTGSGVSVTAPADGGQVSVPVSAGGRSATVTLVADSGASAPGAGDDGDEHGGGSGVTFGDTDAGRYRDNGAGSSGKDGSSKGGSDKGSGSGSSAGNDSTTGGGANGGAGSGAGAVSPEENEKLPEVPGKTPERKPAAKVSEEGAEYIELEAEIADGAITAKLGIREALELYNRFKGLEDEGLKLRYVDAKGNIISGVKRDIDAANRTLTLTYPEGEAPDNPFIMQAVNKDGSGMALVVTLRDPNYKQATDSEGNTVEAKGEKVGAGEEQSAVDRVLDAPLWVLVIAGVALLAIIATVIGLIRASSKRKK</sequence>
<dbReference type="AlphaFoldDB" id="A0A7G7CPK2"/>
<feature type="compositionally biased region" description="Gly residues" evidence="1">
    <location>
        <begin position="185"/>
        <end position="197"/>
    </location>
</feature>
<feature type="compositionally biased region" description="Basic and acidic residues" evidence="1">
    <location>
        <begin position="204"/>
        <end position="225"/>
    </location>
</feature>
<evidence type="ECO:0000256" key="1">
    <source>
        <dbReference type="SAM" id="MobiDB-lite"/>
    </source>
</evidence>